<name>A0ABT4D0Q1_9CLOT</name>
<comment type="caution">
    <text evidence="1">The sequence shown here is derived from an EMBL/GenBank/DDBJ whole genome shotgun (WGS) entry which is preliminary data.</text>
</comment>
<evidence type="ECO:0000313" key="1">
    <source>
        <dbReference type="EMBL" id="MCY6484677.1"/>
    </source>
</evidence>
<reference evidence="1" key="1">
    <citation type="submission" date="2022-12" db="EMBL/GenBank/DDBJ databases">
        <authorList>
            <person name="Wang J."/>
        </authorList>
    </citation>
    <scope>NUCLEOTIDE SEQUENCE</scope>
    <source>
        <strain evidence="1">HY-45-18</strain>
    </source>
</reference>
<evidence type="ECO:0000313" key="2">
    <source>
        <dbReference type="Proteomes" id="UP001078443"/>
    </source>
</evidence>
<accession>A0ABT4D0Q1</accession>
<gene>
    <name evidence="1" type="ORF">OW763_10025</name>
</gene>
<dbReference type="RefSeq" id="WP_268040982.1">
    <property type="nucleotide sequence ID" value="NZ_JAPQER010000003.1"/>
</dbReference>
<dbReference type="EMBL" id="JAPQER010000003">
    <property type="protein sequence ID" value="MCY6484677.1"/>
    <property type="molecule type" value="Genomic_DNA"/>
</dbReference>
<keyword evidence="2" id="KW-1185">Reference proteome</keyword>
<sequence>MAKKNSSIDSETIEKILSELKEMEVMCTNDRLTLKIQKLIKTVNNAANWSEEISVEDIIHKKMKESAKKNPDLNLKLYMLYRDLSDGRISEEKAKELYETYIQMYPDDIMIY</sequence>
<organism evidence="1 2">
    <name type="scientific">Clostridium aestuarii</name>
    <dbReference type="NCBI Taxonomy" id="338193"/>
    <lineage>
        <taxon>Bacteria</taxon>
        <taxon>Bacillati</taxon>
        <taxon>Bacillota</taxon>
        <taxon>Clostridia</taxon>
        <taxon>Eubacteriales</taxon>
        <taxon>Clostridiaceae</taxon>
        <taxon>Clostridium</taxon>
    </lineage>
</organism>
<proteinExistence type="predicted"/>
<protein>
    <submittedName>
        <fullName evidence="1">Uncharacterized protein</fullName>
    </submittedName>
</protein>
<dbReference type="Proteomes" id="UP001078443">
    <property type="component" value="Unassembled WGS sequence"/>
</dbReference>